<accession>A0A4Z1CII3</accession>
<dbReference type="EMBL" id="SRPG01000042">
    <property type="protein sequence ID" value="TGN62510.1"/>
    <property type="molecule type" value="Genomic_DNA"/>
</dbReference>
<protein>
    <submittedName>
        <fullName evidence="3">Pilus assembly protein</fullName>
    </submittedName>
</protein>
<evidence type="ECO:0000256" key="1">
    <source>
        <dbReference type="SAM" id="Phobius"/>
    </source>
</evidence>
<reference evidence="3 4" key="1">
    <citation type="submission" date="2019-03" db="EMBL/GenBank/DDBJ databases">
        <authorList>
            <person name="Li J."/>
        </authorList>
    </citation>
    <scope>NUCLEOTIDE SEQUENCE [LARGE SCALE GENOMIC DNA]</scope>
    <source>
        <strain evidence="3 4">3058</strain>
    </source>
</reference>
<dbReference type="RefSeq" id="WP_135816911.1">
    <property type="nucleotide sequence ID" value="NZ_SRPG01000042.1"/>
</dbReference>
<name>A0A4Z1CII3_9RHOB</name>
<gene>
    <name evidence="3" type="ORF">E4L95_06460</name>
</gene>
<sequence>MRFRSCHHNFYHCASGAAAIEFAMVFLTFISLLLGIVEFGRALLLRNQLAFAADIAIRHVLLNPPTTNSDLNRIDEIIRESIKFDHSFLEIERALPDASGLMPISIRYPATLLVPNLVQNSIILSINRQIQLPLRQ</sequence>
<feature type="domain" description="TadE-like" evidence="2">
    <location>
        <begin position="16"/>
        <end position="58"/>
    </location>
</feature>
<evidence type="ECO:0000259" key="2">
    <source>
        <dbReference type="Pfam" id="PF07811"/>
    </source>
</evidence>
<keyword evidence="1" id="KW-1133">Transmembrane helix</keyword>
<keyword evidence="1" id="KW-0812">Transmembrane</keyword>
<keyword evidence="1" id="KW-0472">Membrane</keyword>
<dbReference type="InterPro" id="IPR012495">
    <property type="entry name" value="TadE-like_dom"/>
</dbReference>
<comment type="caution">
    <text evidence="3">The sequence shown here is derived from an EMBL/GenBank/DDBJ whole genome shotgun (WGS) entry which is preliminary data.</text>
</comment>
<feature type="transmembrane region" description="Helical" evidence="1">
    <location>
        <begin position="17"/>
        <end position="37"/>
    </location>
</feature>
<dbReference type="OrthoDB" id="7867526at2"/>
<dbReference type="Pfam" id="PF07811">
    <property type="entry name" value="TadE"/>
    <property type="match status" value="1"/>
</dbReference>
<dbReference type="AlphaFoldDB" id="A0A4Z1CII3"/>
<proteinExistence type="predicted"/>
<evidence type="ECO:0000313" key="4">
    <source>
        <dbReference type="Proteomes" id="UP000297972"/>
    </source>
</evidence>
<evidence type="ECO:0000313" key="3">
    <source>
        <dbReference type="EMBL" id="TGN62510.1"/>
    </source>
</evidence>
<dbReference type="Proteomes" id="UP000297972">
    <property type="component" value="Unassembled WGS sequence"/>
</dbReference>
<organism evidence="3 4">
    <name type="scientific">Paracoccus liaowanqingii</name>
    <dbReference type="NCBI Taxonomy" id="2560053"/>
    <lineage>
        <taxon>Bacteria</taxon>
        <taxon>Pseudomonadati</taxon>
        <taxon>Pseudomonadota</taxon>
        <taxon>Alphaproteobacteria</taxon>
        <taxon>Rhodobacterales</taxon>
        <taxon>Paracoccaceae</taxon>
        <taxon>Paracoccus</taxon>
    </lineage>
</organism>
<keyword evidence="4" id="KW-1185">Reference proteome</keyword>